<dbReference type="InterPro" id="IPR002110">
    <property type="entry name" value="Ankyrin_rpt"/>
</dbReference>
<dbReference type="SUPFAM" id="SSF48403">
    <property type="entry name" value="Ankyrin repeat"/>
    <property type="match status" value="1"/>
</dbReference>
<keyword evidence="5 7" id="KW-0040">ANK repeat</keyword>
<feature type="repeat" description="ANK" evidence="7">
    <location>
        <begin position="359"/>
        <end position="381"/>
    </location>
</feature>
<name>A0A2G5D3J5_AQUCA</name>
<dbReference type="EMBL" id="KZ305045">
    <property type="protein sequence ID" value="PIA38068.1"/>
    <property type="molecule type" value="Genomic_DNA"/>
</dbReference>
<sequence length="639" mass="71705">MDPMLYEVENVGYGNHSPFHSMDMNPNNSELVAKSMDAKLFEALTSGNVDLLELLIEQNIEILQQVTPMKNTCMHIAAGLGHLEIVESIHRRCQTLVTKANRNGDTSLHKAAKAGHFRIVKFLIQCARNSPRSPSRDIEIGGGEAFDIVRKQNQDNDTVMHEAVRFPHLEMVKLLIREDPELLCMVNCVGESPLHMAVGKGDFNIVVQIIESNHFSCKGLNGRTALHAAIIHEHTEITRLLLDKKPELVRETDDNGRTPLHFASGLGYLNFVQMLLIHDTSTTCLLDKTGSAPIHIAAHFGLVSIIQEFIRVQPDLIDLLDGRCRNMLHIAIDHQQVSTVMYMLREKWVEGLLNGKDKDGSTPLHQAVISGNPYMANILVREKRVNLTVLNRKGYTALEIAWSERKKQGETCTREQALLLATLVHAAASSPWRGHHLSFERSISKEDILIFAESSQSYKEKANALLIVATLVATVTFAAGFTLPGGYQSDGTYKGMATLQNLKQFKDFVSIDAMGMYSSVGAVVTLIWLHFVLNVQTMPIILLVAQFLTSFSVVSMTRAFISAVNLTTSESNDLTIWTSFMECIIISIFLGGIYLAVMRYKSMFIHVNRTWVYIFSWYHEFILTKSRKNDVSILFDYNI</sequence>
<evidence type="ECO:0000256" key="1">
    <source>
        <dbReference type="ARBA" id="ARBA00004141"/>
    </source>
</evidence>
<protein>
    <recommendedName>
        <fullName evidence="9">PGG domain-containing protein</fullName>
    </recommendedName>
</protein>
<dbReference type="AlphaFoldDB" id="A0A2G5D3J5"/>
<evidence type="ECO:0000256" key="7">
    <source>
        <dbReference type="PROSITE-ProRule" id="PRU00023"/>
    </source>
</evidence>
<dbReference type="Pfam" id="PF13962">
    <property type="entry name" value="PGG"/>
    <property type="match status" value="1"/>
</dbReference>
<dbReference type="InParanoid" id="A0A2G5D3J5"/>
<evidence type="ECO:0000256" key="2">
    <source>
        <dbReference type="ARBA" id="ARBA00022692"/>
    </source>
</evidence>
<dbReference type="InterPro" id="IPR026961">
    <property type="entry name" value="PGG_dom"/>
</dbReference>
<keyword evidence="11" id="KW-1185">Reference proteome</keyword>
<accession>A0A2G5D3J5</accession>
<dbReference type="GO" id="GO:0005886">
    <property type="term" value="C:plasma membrane"/>
    <property type="evidence" value="ECO:0007669"/>
    <property type="project" value="TreeGrafter"/>
</dbReference>
<comment type="subcellular location">
    <subcellularLocation>
        <location evidence="1">Membrane</location>
        <topology evidence="1">Multi-pass membrane protein</topology>
    </subcellularLocation>
</comment>
<evidence type="ECO:0000256" key="3">
    <source>
        <dbReference type="ARBA" id="ARBA00022737"/>
    </source>
</evidence>
<feature type="transmembrane region" description="Helical" evidence="8">
    <location>
        <begin position="514"/>
        <end position="533"/>
    </location>
</feature>
<feature type="transmembrane region" description="Helical" evidence="8">
    <location>
        <begin position="540"/>
        <end position="564"/>
    </location>
</feature>
<proteinExistence type="predicted"/>
<dbReference type="STRING" id="218851.A0A2G5D3J5"/>
<feature type="transmembrane region" description="Helical" evidence="8">
    <location>
        <begin position="464"/>
        <end position="483"/>
    </location>
</feature>
<organism evidence="10 11">
    <name type="scientific">Aquilegia coerulea</name>
    <name type="common">Rocky mountain columbine</name>
    <dbReference type="NCBI Taxonomy" id="218851"/>
    <lineage>
        <taxon>Eukaryota</taxon>
        <taxon>Viridiplantae</taxon>
        <taxon>Streptophyta</taxon>
        <taxon>Embryophyta</taxon>
        <taxon>Tracheophyta</taxon>
        <taxon>Spermatophyta</taxon>
        <taxon>Magnoliopsida</taxon>
        <taxon>Ranunculales</taxon>
        <taxon>Ranunculaceae</taxon>
        <taxon>Thalictroideae</taxon>
        <taxon>Aquilegia</taxon>
    </lineage>
</organism>
<keyword evidence="3" id="KW-0677">Repeat</keyword>
<evidence type="ECO:0000313" key="10">
    <source>
        <dbReference type="EMBL" id="PIA38068.1"/>
    </source>
</evidence>
<dbReference type="PANTHER" id="PTHR24186:SF50">
    <property type="entry name" value="ANKYRIN REPEAT-CONTAINING PROTEIN ITN1-LIKE ISOFORM X1"/>
    <property type="match status" value="1"/>
</dbReference>
<evidence type="ECO:0000256" key="8">
    <source>
        <dbReference type="SAM" id="Phobius"/>
    </source>
</evidence>
<evidence type="ECO:0000256" key="5">
    <source>
        <dbReference type="ARBA" id="ARBA00023043"/>
    </source>
</evidence>
<evidence type="ECO:0000256" key="6">
    <source>
        <dbReference type="ARBA" id="ARBA00023136"/>
    </source>
</evidence>
<keyword evidence="4 8" id="KW-1133">Transmembrane helix</keyword>
<dbReference type="InterPro" id="IPR036770">
    <property type="entry name" value="Ankyrin_rpt-contain_sf"/>
</dbReference>
<dbReference type="SMART" id="SM00248">
    <property type="entry name" value="ANK"/>
    <property type="match status" value="10"/>
</dbReference>
<feature type="domain" description="PGG" evidence="9">
    <location>
        <begin position="457"/>
        <end position="564"/>
    </location>
</feature>
<keyword evidence="2 8" id="KW-0812">Transmembrane</keyword>
<dbReference type="PROSITE" id="PS50297">
    <property type="entry name" value="ANK_REP_REGION"/>
    <property type="match status" value="4"/>
</dbReference>
<evidence type="ECO:0000313" key="11">
    <source>
        <dbReference type="Proteomes" id="UP000230069"/>
    </source>
</evidence>
<feature type="repeat" description="ANK" evidence="7">
    <location>
        <begin position="255"/>
        <end position="276"/>
    </location>
</feature>
<dbReference type="Pfam" id="PF12796">
    <property type="entry name" value="Ank_2"/>
    <property type="match status" value="3"/>
</dbReference>
<dbReference type="Gene3D" id="1.25.40.20">
    <property type="entry name" value="Ankyrin repeat-containing domain"/>
    <property type="match status" value="3"/>
</dbReference>
<dbReference type="PANTHER" id="PTHR24186">
    <property type="entry name" value="PROTEIN PHOSPHATASE 1 REGULATORY SUBUNIT"/>
    <property type="match status" value="1"/>
</dbReference>
<dbReference type="Proteomes" id="UP000230069">
    <property type="component" value="Unassembled WGS sequence"/>
</dbReference>
<feature type="transmembrane region" description="Helical" evidence="8">
    <location>
        <begin position="576"/>
        <end position="597"/>
    </location>
</feature>
<dbReference type="PROSITE" id="PS50088">
    <property type="entry name" value="ANK_REPEAT"/>
    <property type="match status" value="4"/>
</dbReference>
<reference evidence="10 11" key="1">
    <citation type="submission" date="2017-09" db="EMBL/GenBank/DDBJ databases">
        <title>WGS assembly of Aquilegia coerulea Goldsmith.</title>
        <authorList>
            <person name="Hodges S."/>
            <person name="Kramer E."/>
            <person name="Nordborg M."/>
            <person name="Tomkins J."/>
            <person name="Borevitz J."/>
            <person name="Derieg N."/>
            <person name="Yan J."/>
            <person name="Mihaltcheva S."/>
            <person name="Hayes R.D."/>
            <person name="Rokhsar D."/>
        </authorList>
    </citation>
    <scope>NUCLEOTIDE SEQUENCE [LARGE SCALE GENOMIC DNA]</scope>
    <source>
        <strain evidence="11">cv. Goldsmith</strain>
    </source>
</reference>
<gene>
    <name evidence="10" type="ORF">AQUCO_02800006v1</name>
</gene>
<evidence type="ECO:0000256" key="4">
    <source>
        <dbReference type="ARBA" id="ARBA00022989"/>
    </source>
</evidence>
<evidence type="ECO:0000259" key="9">
    <source>
        <dbReference type="Pfam" id="PF13962"/>
    </source>
</evidence>
<keyword evidence="6 8" id="KW-0472">Membrane</keyword>
<feature type="repeat" description="ANK" evidence="7">
    <location>
        <begin position="221"/>
        <end position="253"/>
    </location>
</feature>
<feature type="repeat" description="ANK" evidence="7">
    <location>
        <begin position="103"/>
        <end position="125"/>
    </location>
</feature>
<dbReference type="OrthoDB" id="1916412at2759"/>